<organism evidence="10">
    <name type="scientific">Capitella teleta</name>
    <name type="common">Polychaete worm</name>
    <dbReference type="NCBI Taxonomy" id="283909"/>
    <lineage>
        <taxon>Eukaryota</taxon>
        <taxon>Metazoa</taxon>
        <taxon>Spiralia</taxon>
        <taxon>Lophotrochozoa</taxon>
        <taxon>Annelida</taxon>
        <taxon>Polychaeta</taxon>
        <taxon>Sedentaria</taxon>
        <taxon>Scolecida</taxon>
        <taxon>Capitellidae</taxon>
        <taxon>Capitella</taxon>
    </lineage>
</organism>
<dbReference type="SUPFAM" id="SSF82895">
    <property type="entry name" value="TSP-1 type 1 repeat"/>
    <property type="match status" value="1"/>
</dbReference>
<evidence type="ECO:0000313" key="10">
    <source>
        <dbReference type="EMBL" id="ELT97338.1"/>
    </source>
</evidence>
<comment type="subcellular location">
    <subcellularLocation>
        <location evidence="1">Secreted</location>
        <location evidence="1">Extracellular space</location>
        <location evidence="1">Extracellular matrix</location>
    </subcellularLocation>
</comment>
<evidence type="ECO:0000256" key="8">
    <source>
        <dbReference type="ARBA" id="ARBA00023180"/>
    </source>
</evidence>
<dbReference type="PROSITE" id="PS50092">
    <property type="entry name" value="TSP1"/>
    <property type="match status" value="1"/>
</dbReference>
<dbReference type="PROSITE" id="PS51020">
    <property type="entry name" value="SPONDIN"/>
    <property type="match status" value="1"/>
</dbReference>
<feature type="non-terminal residue" evidence="10">
    <location>
        <position position="1"/>
    </location>
</feature>
<dbReference type="AlphaFoldDB" id="R7TTX4"/>
<evidence type="ECO:0000256" key="4">
    <source>
        <dbReference type="ARBA" id="ARBA00022723"/>
    </source>
</evidence>
<dbReference type="FunCoup" id="R7TTX4">
    <property type="interactions" value="15"/>
</dbReference>
<dbReference type="InterPro" id="IPR000884">
    <property type="entry name" value="TSP1_rpt"/>
</dbReference>
<dbReference type="InterPro" id="IPR038678">
    <property type="entry name" value="Spondin_N_sf"/>
</dbReference>
<dbReference type="InterPro" id="IPR051418">
    <property type="entry name" value="Spondin/Thrombospondin_T1"/>
</dbReference>
<dbReference type="GO" id="GO:0046872">
    <property type="term" value="F:metal ion binding"/>
    <property type="evidence" value="ECO:0007669"/>
    <property type="project" value="UniProtKB-KW"/>
</dbReference>
<keyword evidence="6" id="KW-0130">Cell adhesion</keyword>
<dbReference type="EMBL" id="AMQN01010954">
    <property type="status" value="NOT_ANNOTATED_CDS"/>
    <property type="molecule type" value="Genomic_DNA"/>
</dbReference>
<keyword evidence="7" id="KW-1015">Disulfide bond</keyword>
<dbReference type="Proteomes" id="UP000014760">
    <property type="component" value="Unassembled WGS sequence"/>
</dbReference>
<evidence type="ECO:0000259" key="9">
    <source>
        <dbReference type="PROSITE" id="PS51020"/>
    </source>
</evidence>
<keyword evidence="4" id="KW-0479">Metal-binding</keyword>
<sequence length="287" mass="32029">DSPCKVRGTVKFNVTLQALWSRRKFPKQYPLYRPHAQFSKTVGRTHADSYHVWREGEELPGEMIKFMNEDDHSTAFDIDVQGQSGVLDAFTGRPIDSGTGSTSVVVIADHQHHKLSMATAIIPSPDWFIGVDSVSLCRGSHWLKSEVVDLYPMDAGTDSGATFTAPIWPEWPLKPISVITAHHPNHTASSFFYPQLKKLPPLAKLRIKRIHESTQFRVNIIANLSLSYGISTSFVVVPIDCVVSEWSTWGACSKTCGYGTWSRSRTVVSPPKYGAVPCPDLEEERRC</sequence>
<evidence type="ECO:0000256" key="7">
    <source>
        <dbReference type="ARBA" id="ARBA00023157"/>
    </source>
</evidence>
<reference evidence="12" key="1">
    <citation type="submission" date="2012-12" db="EMBL/GenBank/DDBJ databases">
        <authorList>
            <person name="Hellsten U."/>
            <person name="Grimwood J."/>
            <person name="Chapman J.A."/>
            <person name="Shapiro H."/>
            <person name="Aerts A."/>
            <person name="Otillar R.P."/>
            <person name="Terry A.Y."/>
            <person name="Boore J.L."/>
            <person name="Simakov O."/>
            <person name="Marletaz F."/>
            <person name="Cho S.-J."/>
            <person name="Edsinger-Gonzales E."/>
            <person name="Havlak P."/>
            <person name="Kuo D.-H."/>
            <person name="Larsson T."/>
            <person name="Lv J."/>
            <person name="Arendt D."/>
            <person name="Savage R."/>
            <person name="Osoegawa K."/>
            <person name="de Jong P."/>
            <person name="Lindberg D.R."/>
            <person name="Seaver E.C."/>
            <person name="Weisblat D.A."/>
            <person name="Putnam N.H."/>
            <person name="Grigoriev I.V."/>
            <person name="Rokhsar D.S."/>
        </authorList>
    </citation>
    <scope>NUCLEOTIDE SEQUENCE</scope>
    <source>
        <strain evidence="12">I ESC-2004</strain>
    </source>
</reference>
<dbReference type="PANTHER" id="PTHR11311:SF15">
    <property type="entry name" value="SPONDIN-2"/>
    <property type="match status" value="1"/>
</dbReference>
<dbReference type="Pfam" id="PF19028">
    <property type="entry name" value="TSP1_spondin"/>
    <property type="match status" value="1"/>
</dbReference>
<feature type="non-terminal residue" evidence="10">
    <location>
        <position position="287"/>
    </location>
</feature>
<evidence type="ECO:0000256" key="5">
    <source>
        <dbReference type="ARBA" id="ARBA00022729"/>
    </source>
</evidence>
<keyword evidence="3" id="KW-0272">Extracellular matrix</keyword>
<evidence type="ECO:0000256" key="6">
    <source>
        <dbReference type="ARBA" id="ARBA00022889"/>
    </source>
</evidence>
<dbReference type="NCBIfam" id="NF038123">
    <property type="entry name" value="NF038123_dom"/>
    <property type="match status" value="1"/>
</dbReference>
<dbReference type="HOGENOM" id="CLU_034407_0_0_1"/>
<dbReference type="Gene3D" id="2.20.100.10">
    <property type="entry name" value="Thrombospondin type-1 (TSP1) repeat"/>
    <property type="match status" value="1"/>
</dbReference>
<dbReference type="EMBL" id="KB308591">
    <property type="protein sequence ID" value="ELT97338.1"/>
    <property type="molecule type" value="Genomic_DNA"/>
</dbReference>
<name>R7TTX4_CAPTE</name>
<evidence type="ECO:0000256" key="2">
    <source>
        <dbReference type="ARBA" id="ARBA00022525"/>
    </source>
</evidence>
<keyword evidence="8" id="KW-0325">Glycoprotein</keyword>
<dbReference type="InterPro" id="IPR044004">
    <property type="entry name" value="TSP1_spondin_dom"/>
</dbReference>
<evidence type="ECO:0000313" key="12">
    <source>
        <dbReference type="Proteomes" id="UP000014760"/>
    </source>
</evidence>
<reference evidence="10 12" key="2">
    <citation type="journal article" date="2013" name="Nature">
        <title>Insights into bilaterian evolution from three spiralian genomes.</title>
        <authorList>
            <person name="Simakov O."/>
            <person name="Marletaz F."/>
            <person name="Cho S.J."/>
            <person name="Edsinger-Gonzales E."/>
            <person name="Havlak P."/>
            <person name="Hellsten U."/>
            <person name="Kuo D.H."/>
            <person name="Larsson T."/>
            <person name="Lv J."/>
            <person name="Arendt D."/>
            <person name="Savage R."/>
            <person name="Osoegawa K."/>
            <person name="de Jong P."/>
            <person name="Grimwood J."/>
            <person name="Chapman J.A."/>
            <person name="Shapiro H."/>
            <person name="Aerts A."/>
            <person name="Otillar R.P."/>
            <person name="Terry A.Y."/>
            <person name="Boore J.L."/>
            <person name="Grigoriev I.V."/>
            <person name="Lindberg D.R."/>
            <person name="Seaver E.C."/>
            <person name="Weisblat D.A."/>
            <person name="Putnam N.H."/>
            <person name="Rokhsar D.S."/>
        </authorList>
    </citation>
    <scope>NUCLEOTIDE SEQUENCE</scope>
    <source>
        <strain evidence="10 12">I ESC-2004</strain>
    </source>
</reference>
<feature type="domain" description="Spondin" evidence="9">
    <location>
        <begin position="1"/>
        <end position="187"/>
    </location>
</feature>
<evidence type="ECO:0000313" key="11">
    <source>
        <dbReference type="EnsemblMetazoa" id="CapteP45025"/>
    </source>
</evidence>
<keyword evidence="5" id="KW-0732">Signal</keyword>
<dbReference type="Pfam" id="PF06468">
    <property type="entry name" value="Spond_N"/>
    <property type="match status" value="1"/>
</dbReference>
<evidence type="ECO:0000256" key="1">
    <source>
        <dbReference type="ARBA" id="ARBA00004498"/>
    </source>
</evidence>
<dbReference type="Gene3D" id="2.60.40.2130">
    <property type="entry name" value="F-spondin domain"/>
    <property type="match status" value="1"/>
</dbReference>
<dbReference type="OrthoDB" id="6090599at2759"/>
<dbReference type="InterPro" id="IPR036383">
    <property type="entry name" value="TSP1_rpt_sf"/>
</dbReference>
<dbReference type="GO" id="GO:0031012">
    <property type="term" value="C:extracellular matrix"/>
    <property type="evidence" value="ECO:0007669"/>
    <property type="project" value="TreeGrafter"/>
</dbReference>
<accession>R7TTX4</accession>
<dbReference type="FunFam" id="2.20.100.10:FF:000134">
    <property type="entry name" value="Uncharacterized protein"/>
    <property type="match status" value="1"/>
</dbReference>
<dbReference type="OMA" id="PQDRITQ"/>
<dbReference type="PANTHER" id="PTHR11311">
    <property type="entry name" value="SPONDIN"/>
    <property type="match status" value="1"/>
</dbReference>
<evidence type="ECO:0000256" key="3">
    <source>
        <dbReference type="ARBA" id="ARBA00022530"/>
    </source>
</evidence>
<dbReference type="GO" id="GO:0007155">
    <property type="term" value="P:cell adhesion"/>
    <property type="evidence" value="ECO:0007669"/>
    <property type="project" value="UniProtKB-KW"/>
</dbReference>
<proteinExistence type="predicted"/>
<dbReference type="EnsemblMetazoa" id="CapteT45025">
    <property type="protein sequence ID" value="CapteP45025"/>
    <property type="gene ID" value="CapteG45025"/>
</dbReference>
<reference evidence="11" key="3">
    <citation type="submission" date="2015-06" db="UniProtKB">
        <authorList>
            <consortium name="EnsemblMetazoa"/>
        </authorList>
    </citation>
    <scope>IDENTIFICATION</scope>
</reference>
<keyword evidence="12" id="KW-1185">Reference proteome</keyword>
<protein>
    <recommendedName>
        <fullName evidence="9">Spondin domain-containing protein</fullName>
    </recommendedName>
</protein>
<gene>
    <name evidence="10" type="ORF">CAPTEDRAFT_45025</name>
</gene>
<keyword evidence="2" id="KW-0964">Secreted</keyword>
<dbReference type="InterPro" id="IPR009465">
    <property type="entry name" value="Spondin_N"/>
</dbReference>